<dbReference type="EMBL" id="BAQW01000015">
    <property type="protein sequence ID" value="GBR17417.1"/>
    <property type="molecule type" value="Genomic_DNA"/>
</dbReference>
<gene>
    <name evidence="2" type="ORF">AA0228_3022</name>
</gene>
<keyword evidence="3" id="KW-1185">Reference proteome</keyword>
<proteinExistence type="predicted"/>
<dbReference type="RefSeq" id="WP_099183136.1">
    <property type="nucleotide sequence ID" value="NZ_BAQW01000015.1"/>
</dbReference>
<dbReference type="Pfam" id="PF07157">
    <property type="entry name" value="DNA_circ_N"/>
    <property type="match status" value="1"/>
</dbReference>
<evidence type="ECO:0000313" key="3">
    <source>
        <dbReference type="Proteomes" id="UP001061070"/>
    </source>
</evidence>
<sequence length="243" mass="25405">MSIVNEIFGTASFRGIPFYIRNMNVSGMNRNSIIHAYPNQKNPYIEDLGTNIQNVSFEGFVSNDNNLYMSRDLLEAALHISGTGELMIPGRGMFKAVCVRSDISETMNEKGLVLLNLEFVTSTIKPEVPTTPLGLIDTQGDLLEDALSGLGDLGSGLGALGSTLVSGLVSTATSAAVSFGVSGIDSLFSNSTCGRYAQSTTAATEAITGSVSGTTDAQKLDSATQTAIETNTNSIANLKAGVS</sequence>
<reference evidence="2" key="1">
    <citation type="submission" date="2013-04" db="EMBL/GenBank/DDBJ databases">
        <title>The genome sequencing project of 58 acetic acid bacteria.</title>
        <authorList>
            <person name="Okamoto-Kainuma A."/>
            <person name="Ishikawa M."/>
            <person name="Umino S."/>
            <person name="Koizumi Y."/>
            <person name="Shiwa Y."/>
            <person name="Yoshikawa H."/>
            <person name="Matsutani M."/>
            <person name="Matsushita K."/>
        </authorList>
    </citation>
    <scope>NUCLEOTIDE SEQUENCE</scope>
    <source>
        <strain evidence="2">NRIC 0228</strain>
    </source>
</reference>
<accession>A0ABQ0QFN8</accession>
<dbReference type="Proteomes" id="UP001061070">
    <property type="component" value="Unassembled WGS sequence"/>
</dbReference>
<dbReference type="InterPro" id="IPR009826">
    <property type="entry name" value="DNA_circ_N"/>
</dbReference>
<organism evidence="2 3">
    <name type="scientific">Gluconobacter frateurii NRIC 0228</name>
    <dbReference type="NCBI Taxonomy" id="1307946"/>
    <lineage>
        <taxon>Bacteria</taxon>
        <taxon>Pseudomonadati</taxon>
        <taxon>Pseudomonadota</taxon>
        <taxon>Alphaproteobacteria</taxon>
        <taxon>Acetobacterales</taxon>
        <taxon>Acetobacteraceae</taxon>
        <taxon>Gluconobacter</taxon>
    </lineage>
</organism>
<evidence type="ECO:0000259" key="1">
    <source>
        <dbReference type="Pfam" id="PF07157"/>
    </source>
</evidence>
<feature type="domain" description="DNA circulation N-terminal" evidence="1">
    <location>
        <begin position="10"/>
        <end position="94"/>
    </location>
</feature>
<protein>
    <recommendedName>
        <fullName evidence="1">DNA circulation N-terminal domain-containing protein</fullName>
    </recommendedName>
</protein>
<comment type="caution">
    <text evidence="2">The sequence shown here is derived from an EMBL/GenBank/DDBJ whole genome shotgun (WGS) entry which is preliminary data.</text>
</comment>
<evidence type="ECO:0000313" key="2">
    <source>
        <dbReference type="EMBL" id="GBR17417.1"/>
    </source>
</evidence>
<name>A0ABQ0QFN8_9PROT</name>